<feature type="chain" id="PRO_5020186361" description="Sporulation related protein" evidence="2">
    <location>
        <begin position="23"/>
        <end position="371"/>
    </location>
</feature>
<keyword evidence="2" id="KW-0732">Signal</keyword>
<proteinExistence type="predicted"/>
<gene>
    <name evidence="3" type="ORF">A8950_0566</name>
</gene>
<evidence type="ECO:0000256" key="1">
    <source>
        <dbReference type="SAM" id="MobiDB-lite"/>
    </source>
</evidence>
<organism evidence="3 4">
    <name type="scientific">Dongia mobilis</name>
    <dbReference type="NCBI Taxonomy" id="578943"/>
    <lineage>
        <taxon>Bacteria</taxon>
        <taxon>Pseudomonadati</taxon>
        <taxon>Pseudomonadota</taxon>
        <taxon>Alphaproteobacteria</taxon>
        <taxon>Rhodospirillales</taxon>
        <taxon>Dongiaceae</taxon>
        <taxon>Dongia</taxon>
    </lineage>
</organism>
<keyword evidence="4" id="KW-1185">Reference proteome</keyword>
<dbReference type="AlphaFoldDB" id="A0A4R6WV24"/>
<dbReference type="Proteomes" id="UP000295783">
    <property type="component" value="Unassembled WGS sequence"/>
</dbReference>
<protein>
    <recommendedName>
        <fullName evidence="5">Sporulation related protein</fullName>
    </recommendedName>
</protein>
<name>A0A4R6WV24_9PROT</name>
<dbReference type="EMBL" id="SNYW01000006">
    <property type="protein sequence ID" value="TDQ84020.1"/>
    <property type="molecule type" value="Genomic_DNA"/>
</dbReference>
<feature type="region of interest" description="Disordered" evidence="1">
    <location>
        <begin position="32"/>
        <end position="52"/>
    </location>
</feature>
<evidence type="ECO:0000313" key="4">
    <source>
        <dbReference type="Proteomes" id="UP000295783"/>
    </source>
</evidence>
<evidence type="ECO:0000256" key="2">
    <source>
        <dbReference type="SAM" id="SignalP"/>
    </source>
</evidence>
<dbReference type="OrthoDB" id="7351842at2"/>
<sequence>MTTSFSATSLALVCLAAGLALAGCQKRTESGGIADLTPPDPEPPATASSASDSAVATAAESAAIPPEFAGRWFVSAVFPVLARQASIADPHLGTTLVIGAAEASDVNGQRCLAPQMQIARGTANLRLGPVSLAGLERLGIECRGRPFASYLLLPGAVLDASYQAAAAEAPFALVAERPEAQYLLERAEHVLLRAATLPAALAIESGTATVLPASTPTAPAPPPGAPQIPVPTMPAPVAEKQPVAPEADAAVRLAPAAPLALTPALPEPVPETGATPAAASPATAIAGSSLPAAGSAIHLASYKGLSAAKRGWKILLGDFDALDPLSPLYVTVDVPGKGEMVRLYATAKDSADLGRACQALQAKGAYCAVSR</sequence>
<reference evidence="3 4" key="1">
    <citation type="submission" date="2019-03" db="EMBL/GenBank/DDBJ databases">
        <title>Genomic Encyclopedia of Type Strains, Phase III (KMG-III): the genomes of soil and plant-associated and newly described type strains.</title>
        <authorList>
            <person name="Whitman W."/>
        </authorList>
    </citation>
    <scope>NUCLEOTIDE SEQUENCE [LARGE SCALE GENOMIC DNA]</scope>
    <source>
        <strain evidence="3 4">CGMCC 1.7660</strain>
    </source>
</reference>
<feature type="signal peptide" evidence="2">
    <location>
        <begin position="1"/>
        <end position="22"/>
    </location>
</feature>
<dbReference type="RefSeq" id="WP_133612085.1">
    <property type="nucleotide sequence ID" value="NZ_SNYW01000006.1"/>
</dbReference>
<accession>A0A4R6WV24</accession>
<evidence type="ECO:0008006" key="5">
    <source>
        <dbReference type="Google" id="ProtNLM"/>
    </source>
</evidence>
<evidence type="ECO:0000313" key="3">
    <source>
        <dbReference type="EMBL" id="TDQ84020.1"/>
    </source>
</evidence>
<comment type="caution">
    <text evidence="3">The sequence shown here is derived from an EMBL/GenBank/DDBJ whole genome shotgun (WGS) entry which is preliminary data.</text>
</comment>